<comment type="caution">
    <text evidence="1">The sequence shown here is derived from an EMBL/GenBank/DDBJ whole genome shotgun (WGS) entry which is preliminary data.</text>
</comment>
<protein>
    <submittedName>
        <fullName evidence="1">MAM domain-containing glycosylphosphatidylinositol anchor protein 1</fullName>
    </submittedName>
</protein>
<name>A0ACB8GAP3_9SAUR</name>
<evidence type="ECO:0000313" key="2">
    <source>
        <dbReference type="Proteomes" id="UP000827872"/>
    </source>
</evidence>
<accession>A0ACB8GAP3</accession>
<dbReference type="Proteomes" id="UP000827872">
    <property type="component" value="Linkage Group LG01"/>
</dbReference>
<reference evidence="1" key="1">
    <citation type="submission" date="2021-08" db="EMBL/GenBank/DDBJ databases">
        <title>The first chromosome-level gecko genome reveals the dynamic sex chromosomes of Neotropical dwarf geckos (Sphaerodactylidae: Sphaerodactylus).</title>
        <authorList>
            <person name="Pinto B.J."/>
            <person name="Keating S.E."/>
            <person name="Gamble T."/>
        </authorList>
    </citation>
    <scope>NUCLEOTIDE SEQUENCE</scope>
    <source>
        <strain evidence="1">TG3544</strain>
    </source>
</reference>
<dbReference type="EMBL" id="CM037614">
    <property type="protein sequence ID" value="KAH8016673.1"/>
    <property type="molecule type" value="Genomic_DNA"/>
</dbReference>
<proteinExistence type="predicted"/>
<organism evidence="1 2">
    <name type="scientific">Sphaerodactylus townsendi</name>
    <dbReference type="NCBI Taxonomy" id="933632"/>
    <lineage>
        <taxon>Eukaryota</taxon>
        <taxon>Metazoa</taxon>
        <taxon>Chordata</taxon>
        <taxon>Craniata</taxon>
        <taxon>Vertebrata</taxon>
        <taxon>Euteleostomi</taxon>
        <taxon>Lepidosauria</taxon>
        <taxon>Squamata</taxon>
        <taxon>Bifurcata</taxon>
        <taxon>Gekkota</taxon>
        <taxon>Sphaerodactylidae</taxon>
        <taxon>Sphaerodactylus</taxon>
    </lineage>
</organism>
<gene>
    <name evidence="1" type="primary">MDGA1_4</name>
    <name evidence="1" type="ORF">K3G42_021581</name>
</gene>
<keyword evidence="2" id="KW-1185">Reference proteome</keyword>
<evidence type="ECO:0000313" key="1">
    <source>
        <dbReference type="EMBL" id="KAH8016673.1"/>
    </source>
</evidence>
<sequence length="89" mass="9725">MPRAVLGVHHQVQSKSLWQPFLKIIFEGVCGTGFEGDIAIDDVTLKRGDCPRKPIVPNKAVALPGNSAPTLHKSSLCGLLPFFLYVLLR</sequence>